<keyword evidence="3" id="KW-1185">Reference proteome</keyword>
<dbReference type="Pfam" id="PF07534">
    <property type="entry name" value="TLD"/>
    <property type="match status" value="1"/>
</dbReference>
<evidence type="ECO:0000313" key="2">
    <source>
        <dbReference type="Ensembl" id="ENSEBUP00000003358.1"/>
    </source>
</evidence>
<dbReference type="Proteomes" id="UP000694388">
    <property type="component" value="Unplaced"/>
</dbReference>
<protein>
    <recommendedName>
        <fullName evidence="1">TLDc domain-containing protein</fullName>
    </recommendedName>
</protein>
<reference evidence="2" key="2">
    <citation type="submission" date="2025-09" db="UniProtKB">
        <authorList>
            <consortium name="Ensembl"/>
        </authorList>
    </citation>
    <scope>IDENTIFICATION</scope>
</reference>
<evidence type="ECO:0000259" key="1">
    <source>
        <dbReference type="PROSITE" id="PS51886"/>
    </source>
</evidence>
<sequence length="429" mass="48809">MAWIWGDPKAEFYPSNVFVSWDNEENFTSEFRDLGLLEGVEDCNITCEVPRNFDELRKQARAGKWVGNVARRRLAYGLALLALCVITFDSDSQQVSSLIYVLCFFSSPIPGKLPDFVANCPFPNYWLTETGEDAVLRVLWALSYQFPGVTHCPRLPILASLLFHFAPSEPAVFSALSRLLSCDDSDRIVLARSRLEATAIFLTLADLAKRWVPGATLPSRPCAYGLSWILVELPFHHAVRVLDCLLVEGDKELISKAQEPENQDWDYRNLPMIEELMRVAFSIRMFSRREIHLLQRANEQEQRQSGIMRSVRIRSASQTLRQFDCANPRLFPMVLNDYWPSKIPERHSLHPPILIFSIANNGILLSRLYSCCEGQQPTLLVLKTTDDEVFGAFLSTDWMERTGYNNNNNNKCGRPAFFGTGECFVFSGS</sequence>
<reference evidence="2" key="1">
    <citation type="submission" date="2025-08" db="UniProtKB">
        <authorList>
            <consortium name="Ensembl"/>
        </authorList>
    </citation>
    <scope>IDENTIFICATION</scope>
</reference>
<name>A0A8C4NAU9_EPTBU</name>
<organism evidence="2 3">
    <name type="scientific">Eptatretus burgeri</name>
    <name type="common">Inshore hagfish</name>
    <dbReference type="NCBI Taxonomy" id="7764"/>
    <lineage>
        <taxon>Eukaryota</taxon>
        <taxon>Metazoa</taxon>
        <taxon>Chordata</taxon>
        <taxon>Craniata</taxon>
        <taxon>Vertebrata</taxon>
        <taxon>Cyclostomata</taxon>
        <taxon>Myxini</taxon>
        <taxon>Myxiniformes</taxon>
        <taxon>Myxinidae</taxon>
        <taxon>Eptatretinae</taxon>
        <taxon>Eptatretus</taxon>
    </lineage>
</organism>
<feature type="domain" description="TLDc" evidence="1">
    <location>
        <begin position="329"/>
        <end position="429"/>
    </location>
</feature>
<dbReference type="Ensembl" id="ENSEBUT00000003727.1">
    <property type="protein sequence ID" value="ENSEBUP00000003358.1"/>
    <property type="gene ID" value="ENSEBUG00000002418.1"/>
</dbReference>
<accession>A0A8C4NAU9</accession>
<evidence type="ECO:0000313" key="3">
    <source>
        <dbReference type="Proteomes" id="UP000694388"/>
    </source>
</evidence>
<proteinExistence type="predicted"/>
<dbReference type="PROSITE" id="PS51886">
    <property type="entry name" value="TLDC"/>
    <property type="match status" value="1"/>
</dbReference>
<dbReference type="InterPro" id="IPR006571">
    <property type="entry name" value="TLDc_dom"/>
</dbReference>
<dbReference type="PANTHER" id="PTHR23354">
    <property type="entry name" value="NUCLEOLAR PROTEIN 7/ESTROGEN RECEPTOR COACTIVATOR-RELATED"/>
    <property type="match status" value="1"/>
</dbReference>
<dbReference type="AlphaFoldDB" id="A0A8C4NAU9"/>
<dbReference type="PANTHER" id="PTHR23354:SF122">
    <property type="entry name" value="GTPASE-ACTIVATING PROTEIN SKYWALKER"/>
    <property type="match status" value="1"/>
</dbReference>
<dbReference type="GeneTree" id="ENSGT00410000025739"/>